<sequence length="737" mass="82381">MSFVIPGSFDALQTAEQVQLLNTVDALRTCGLDGIISLPQLVVCGDQSCGKSSVLEAMTEIPFPRKENLCTRFATELVLRRSRVIRVSARIIPDKARSQVEQDSLQKQQLSLSNLSKLPALIDKATKLMGLDDGDKRQAFSRDILRIVIEGPQRPALTLVDLPGLIHSENRSQTSDDVQVISKLVEQYISNPRTIILAVVSAMNDAANQVILKRAREHDPNGQRTLGIITKPDVLSPGSESEDAFIGLASNQNISFQKGWHVLRGRSFSERNSSFTERNATEAQFFSRGRWLDLDPDTLGISHLRSRLSELLFTHVKQELPRLRSELETTSAQNDTLLQKLGEKRGSLSEQRHYLTRISTSFRDICKAAVDGHYDHEHFGEDVNISSGSQAATRRLRALIQKQHIDFADVLRRAGTKYNVVNKPAGVADTPVKRSVGLGGVEVSYVQHDKSQDQMVDWAKTVLNANRGREMVGSYNPMLVGELYRAQSQNWHLISQQHITNVATACSRFCWDLLRTVCPKDNASVQLGLIIQDQLKIRANNARDELTKLIRDKNRPPITLNHYFTLTIQKKRKRRLAESNSSTAKRQKTDTTKLFSQLAAQSPFTFGSPTLALSPSAPVTKDDDPADADEDIDITSCVMDMDEYSCIDALDNLNSIYKVELKRFIDNVVVQCCERHLVDGLEDVLSPLKVASFSDAEIAAAAAEPQHVTKRRAILEAKRESLEKGKDVFNRFMSRTD</sequence>
<dbReference type="InterPro" id="IPR027417">
    <property type="entry name" value="P-loop_NTPase"/>
</dbReference>
<dbReference type="InterPro" id="IPR000375">
    <property type="entry name" value="Dynamin_stalk"/>
</dbReference>
<dbReference type="GO" id="GO:0006897">
    <property type="term" value="P:endocytosis"/>
    <property type="evidence" value="ECO:0007669"/>
    <property type="project" value="TreeGrafter"/>
</dbReference>
<accession>A0A8H7AKE8</accession>
<dbReference type="Proteomes" id="UP000606974">
    <property type="component" value="Unassembled WGS sequence"/>
</dbReference>
<dbReference type="InterPro" id="IPR001401">
    <property type="entry name" value="Dynamin_GTPase"/>
</dbReference>
<dbReference type="GO" id="GO:0048312">
    <property type="term" value="P:intracellular distribution of mitochondria"/>
    <property type="evidence" value="ECO:0007669"/>
    <property type="project" value="TreeGrafter"/>
</dbReference>
<feature type="domain" description="Dynamin-type G" evidence="5">
    <location>
        <begin position="35"/>
        <end position="321"/>
    </location>
</feature>
<dbReference type="AlphaFoldDB" id="A0A8H7AKE8"/>
<dbReference type="EMBL" id="JAACFV010000050">
    <property type="protein sequence ID" value="KAF7508726.1"/>
    <property type="molecule type" value="Genomic_DNA"/>
</dbReference>
<dbReference type="FunFam" id="3.40.50.300:FF:001425">
    <property type="entry name" value="Dynamin GTPase, putative"/>
    <property type="match status" value="1"/>
</dbReference>
<evidence type="ECO:0000313" key="6">
    <source>
        <dbReference type="EMBL" id="KAF7508726.1"/>
    </source>
</evidence>
<dbReference type="Pfam" id="PF00350">
    <property type="entry name" value="Dynamin_N"/>
    <property type="match status" value="1"/>
</dbReference>
<dbReference type="InterPro" id="IPR022812">
    <property type="entry name" value="Dynamin"/>
</dbReference>
<dbReference type="GO" id="GO:0005525">
    <property type="term" value="F:GTP binding"/>
    <property type="evidence" value="ECO:0007669"/>
    <property type="project" value="InterPro"/>
</dbReference>
<dbReference type="GO" id="GO:0005739">
    <property type="term" value="C:mitochondrion"/>
    <property type="evidence" value="ECO:0007669"/>
    <property type="project" value="TreeGrafter"/>
</dbReference>
<organism evidence="6 7">
    <name type="scientific">Endocarpon pusillum</name>
    <dbReference type="NCBI Taxonomy" id="364733"/>
    <lineage>
        <taxon>Eukaryota</taxon>
        <taxon>Fungi</taxon>
        <taxon>Dikarya</taxon>
        <taxon>Ascomycota</taxon>
        <taxon>Pezizomycotina</taxon>
        <taxon>Eurotiomycetes</taxon>
        <taxon>Chaetothyriomycetidae</taxon>
        <taxon>Verrucariales</taxon>
        <taxon>Verrucariaceae</taxon>
        <taxon>Endocarpon</taxon>
    </lineage>
</organism>
<dbReference type="GO" id="GO:0003924">
    <property type="term" value="F:GTPase activity"/>
    <property type="evidence" value="ECO:0007669"/>
    <property type="project" value="InterPro"/>
</dbReference>
<evidence type="ECO:0000313" key="7">
    <source>
        <dbReference type="Proteomes" id="UP000606974"/>
    </source>
</evidence>
<reference evidence="6" key="1">
    <citation type="submission" date="2020-02" db="EMBL/GenBank/DDBJ databases">
        <authorList>
            <person name="Palmer J.M."/>
        </authorList>
    </citation>
    <scope>NUCLEOTIDE SEQUENCE</scope>
    <source>
        <strain evidence="6">EPUS1.4</strain>
        <tissue evidence="6">Thallus</tissue>
    </source>
</reference>
<dbReference type="GO" id="GO:0016559">
    <property type="term" value="P:peroxisome fission"/>
    <property type="evidence" value="ECO:0007669"/>
    <property type="project" value="TreeGrafter"/>
</dbReference>
<dbReference type="GO" id="GO:0016020">
    <property type="term" value="C:membrane"/>
    <property type="evidence" value="ECO:0007669"/>
    <property type="project" value="TreeGrafter"/>
</dbReference>
<dbReference type="GO" id="GO:0000266">
    <property type="term" value="P:mitochondrial fission"/>
    <property type="evidence" value="ECO:0007669"/>
    <property type="project" value="TreeGrafter"/>
</dbReference>
<dbReference type="SMART" id="SM00053">
    <property type="entry name" value="DYNc"/>
    <property type="match status" value="1"/>
</dbReference>
<proteinExistence type="predicted"/>
<evidence type="ECO:0008006" key="8">
    <source>
        <dbReference type="Google" id="ProtNLM"/>
    </source>
</evidence>
<evidence type="ECO:0000256" key="2">
    <source>
        <dbReference type="ARBA" id="ARBA00023134"/>
    </source>
</evidence>
<evidence type="ECO:0000259" key="5">
    <source>
        <dbReference type="PROSITE" id="PS51718"/>
    </source>
</evidence>
<dbReference type="PROSITE" id="PS51718">
    <property type="entry name" value="G_DYNAMIN_2"/>
    <property type="match status" value="1"/>
</dbReference>
<dbReference type="Pfam" id="PF01031">
    <property type="entry name" value="Dynamin_M"/>
    <property type="match status" value="1"/>
</dbReference>
<dbReference type="InterPro" id="IPR030381">
    <property type="entry name" value="G_DYNAMIN_dom"/>
</dbReference>
<dbReference type="OrthoDB" id="415706at2759"/>
<evidence type="ECO:0000256" key="3">
    <source>
        <dbReference type="SAM" id="MobiDB-lite"/>
    </source>
</evidence>
<dbReference type="SUPFAM" id="SSF52540">
    <property type="entry name" value="P-loop containing nucleoside triphosphate hydrolases"/>
    <property type="match status" value="1"/>
</dbReference>
<dbReference type="CDD" id="cd08771">
    <property type="entry name" value="DLP_1"/>
    <property type="match status" value="1"/>
</dbReference>
<protein>
    <recommendedName>
        <fullName evidence="8">GED domain-containing protein</fullName>
    </recommendedName>
</protein>
<keyword evidence="2" id="KW-0342">GTP-binding</keyword>
<evidence type="ECO:0000256" key="1">
    <source>
        <dbReference type="ARBA" id="ARBA00022741"/>
    </source>
</evidence>
<dbReference type="InterPro" id="IPR020850">
    <property type="entry name" value="GED_dom"/>
</dbReference>
<dbReference type="GO" id="GO:0005874">
    <property type="term" value="C:microtubule"/>
    <property type="evidence" value="ECO:0007669"/>
    <property type="project" value="TreeGrafter"/>
</dbReference>
<keyword evidence="1" id="KW-0547">Nucleotide-binding</keyword>
<evidence type="ECO:0000259" key="4">
    <source>
        <dbReference type="PROSITE" id="PS51388"/>
    </source>
</evidence>
<comment type="caution">
    <text evidence="6">The sequence shown here is derived from an EMBL/GenBank/DDBJ whole genome shotgun (WGS) entry which is preliminary data.</text>
</comment>
<dbReference type="GO" id="GO:0008017">
    <property type="term" value="F:microtubule binding"/>
    <property type="evidence" value="ECO:0007669"/>
    <property type="project" value="TreeGrafter"/>
</dbReference>
<dbReference type="PANTHER" id="PTHR11566:SF21">
    <property type="entry name" value="DYNAMIN RELATED PROTEIN 1, ISOFORM A"/>
    <property type="match status" value="1"/>
</dbReference>
<dbReference type="PANTHER" id="PTHR11566">
    <property type="entry name" value="DYNAMIN"/>
    <property type="match status" value="1"/>
</dbReference>
<name>A0A8H7AKE8_9EURO</name>
<keyword evidence="7" id="KW-1185">Reference proteome</keyword>
<dbReference type="PRINTS" id="PR00195">
    <property type="entry name" value="DYNAMIN"/>
</dbReference>
<feature type="domain" description="GED" evidence="4">
    <location>
        <begin position="646"/>
        <end position="737"/>
    </location>
</feature>
<feature type="region of interest" description="Disordered" evidence="3">
    <location>
        <begin position="609"/>
        <end position="628"/>
    </location>
</feature>
<dbReference type="PROSITE" id="PS51388">
    <property type="entry name" value="GED"/>
    <property type="match status" value="1"/>
</dbReference>
<dbReference type="InterPro" id="IPR045063">
    <property type="entry name" value="Dynamin_N"/>
</dbReference>
<dbReference type="Gene3D" id="3.40.50.300">
    <property type="entry name" value="P-loop containing nucleotide triphosphate hydrolases"/>
    <property type="match status" value="1"/>
</dbReference>
<gene>
    <name evidence="6" type="ORF">GJ744_008973</name>
</gene>